<sequence>MSEETVFEFESDIERVAVAQYLRTIADRLESGESFSLTSGEQSVTLTPPEQIEFEIEVEQETSKSEHNTEIEMELQLEWEEDTRGSTELKIE</sequence>
<dbReference type="PATRIC" id="fig|1227459.3.peg.3610"/>
<dbReference type="NCBIfam" id="TIGR04354">
    <property type="entry name" value="amphi-Trp"/>
    <property type="match status" value="1"/>
</dbReference>
<dbReference type="EMBL" id="AOLJ01000027">
    <property type="protein sequence ID" value="ELZ76275.1"/>
    <property type="molecule type" value="Genomic_DNA"/>
</dbReference>
<evidence type="ECO:0000313" key="3">
    <source>
        <dbReference type="Proteomes" id="UP000011571"/>
    </source>
</evidence>
<proteinExistence type="predicted"/>
<feature type="domain" description="Amphi-Trp" evidence="1">
    <location>
        <begin position="1"/>
        <end position="92"/>
    </location>
</feature>
<evidence type="ECO:0000259" key="1">
    <source>
        <dbReference type="Pfam" id="PF20068"/>
    </source>
</evidence>
<dbReference type="Proteomes" id="UP000011571">
    <property type="component" value="Unassembled WGS sequence"/>
</dbReference>
<accession>M0GVM2</accession>
<name>M0GVM2_HALGM</name>
<dbReference type="RefSeq" id="WP_004977760.1">
    <property type="nucleotide sequence ID" value="NZ_AOLJ01000027.1"/>
</dbReference>
<organism evidence="2 3">
    <name type="scientific">Haloferax gibbonsii (strain ATCC 33959 / DSM 4427 / JCM 8863 / NBRC 102184 / NCIMB 2188 / Ma 2.38)</name>
    <dbReference type="NCBI Taxonomy" id="1227459"/>
    <lineage>
        <taxon>Archaea</taxon>
        <taxon>Methanobacteriati</taxon>
        <taxon>Methanobacteriota</taxon>
        <taxon>Stenosarchaea group</taxon>
        <taxon>Halobacteria</taxon>
        <taxon>Halobacteriales</taxon>
        <taxon>Haloferacaceae</taxon>
        <taxon>Haloferax</taxon>
    </lineage>
</organism>
<evidence type="ECO:0000313" key="2">
    <source>
        <dbReference type="EMBL" id="ELZ76275.1"/>
    </source>
</evidence>
<gene>
    <name evidence="2" type="ORF">C454_18299</name>
</gene>
<protein>
    <recommendedName>
        <fullName evidence="1">Amphi-Trp domain-containing protein</fullName>
    </recommendedName>
</protein>
<keyword evidence="3" id="KW-1185">Reference proteome</keyword>
<dbReference type="InterPro" id="IPR027598">
    <property type="entry name" value="Amphi-Trp_dom"/>
</dbReference>
<reference evidence="2 3" key="1">
    <citation type="journal article" date="2014" name="PLoS Genet.">
        <title>Phylogenetically driven sequencing of extremely halophilic archaea reveals strategies for static and dynamic osmo-response.</title>
        <authorList>
            <person name="Becker E.A."/>
            <person name="Seitzer P.M."/>
            <person name="Tritt A."/>
            <person name="Larsen D."/>
            <person name="Krusor M."/>
            <person name="Yao A.I."/>
            <person name="Wu D."/>
            <person name="Madern D."/>
            <person name="Eisen J.A."/>
            <person name="Darling A.E."/>
            <person name="Facciotti M.T."/>
        </authorList>
    </citation>
    <scope>NUCLEOTIDE SEQUENCE [LARGE SCALE GENOMIC DNA]</scope>
    <source>
        <strain evidence="3">ATCC 33959 / DSM 4427 / JCM 8863 / NBRC 102184 / NCIMB 2188 / Ma 2.38</strain>
    </source>
</reference>
<comment type="caution">
    <text evidence="2">The sequence shown here is derived from an EMBL/GenBank/DDBJ whole genome shotgun (WGS) entry which is preliminary data.</text>
</comment>
<dbReference type="Pfam" id="PF20068">
    <property type="entry name" value="Amphi-Trp"/>
    <property type="match status" value="1"/>
</dbReference>
<dbReference type="AlphaFoldDB" id="M0GVM2"/>